<evidence type="ECO:0008006" key="3">
    <source>
        <dbReference type="Google" id="ProtNLM"/>
    </source>
</evidence>
<proteinExistence type="predicted"/>
<evidence type="ECO:0000313" key="1">
    <source>
        <dbReference type="Proteomes" id="UP000790787"/>
    </source>
</evidence>
<reference evidence="1" key="1">
    <citation type="journal article" date="2014" name="Nat. Commun.">
        <title>The tobacco genome sequence and its comparison with those of tomato and potato.</title>
        <authorList>
            <person name="Sierro N."/>
            <person name="Battey J.N."/>
            <person name="Ouadi S."/>
            <person name="Bakaher N."/>
            <person name="Bovet L."/>
            <person name="Willig A."/>
            <person name="Goepfert S."/>
            <person name="Peitsch M.C."/>
            <person name="Ivanov N.V."/>
        </authorList>
    </citation>
    <scope>NUCLEOTIDE SEQUENCE [LARGE SCALE GENOMIC DNA]</scope>
</reference>
<dbReference type="Pfam" id="PF13952">
    <property type="entry name" value="DUF4216"/>
    <property type="match status" value="1"/>
</dbReference>
<dbReference type="OMA" id="YENEPYR"/>
<name>A0A1S4BCF9_TOBAC</name>
<dbReference type="RefSeq" id="XP_016486620.1">
    <property type="nucleotide sequence ID" value="XM_016631134.1"/>
</dbReference>
<dbReference type="InterPro" id="IPR025312">
    <property type="entry name" value="DUF4216"/>
</dbReference>
<organism evidence="1 2">
    <name type="scientific">Nicotiana tabacum</name>
    <name type="common">Common tobacco</name>
    <dbReference type="NCBI Taxonomy" id="4097"/>
    <lineage>
        <taxon>Eukaryota</taxon>
        <taxon>Viridiplantae</taxon>
        <taxon>Streptophyta</taxon>
        <taxon>Embryophyta</taxon>
        <taxon>Tracheophyta</taxon>
        <taxon>Spermatophyta</taxon>
        <taxon>Magnoliopsida</taxon>
        <taxon>eudicotyledons</taxon>
        <taxon>Gunneridae</taxon>
        <taxon>Pentapetalae</taxon>
        <taxon>asterids</taxon>
        <taxon>lamiids</taxon>
        <taxon>Solanales</taxon>
        <taxon>Solanaceae</taxon>
        <taxon>Nicotianoideae</taxon>
        <taxon>Nicotianeae</taxon>
        <taxon>Nicotiana</taxon>
    </lineage>
</organism>
<dbReference type="OrthoDB" id="1275523at2759"/>
<evidence type="ECO:0000313" key="2">
    <source>
        <dbReference type="RefSeq" id="XP_016486620.1"/>
    </source>
</evidence>
<reference evidence="2" key="2">
    <citation type="submission" date="2025-08" db="UniProtKB">
        <authorList>
            <consortium name="RefSeq"/>
        </authorList>
    </citation>
    <scope>IDENTIFICATION</scope>
</reference>
<dbReference type="GeneID" id="107806861"/>
<dbReference type="AlphaFoldDB" id="A0A1S4BCF9"/>
<dbReference type="InterPro" id="IPR025452">
    <property type="entry name" value="DUF4218"/>
</dbReference>
<dbReference type="Pfam" id="PF02992">
    <property type="entry name" value="Transposase_21"/>
    <property type="match status" value="1"/>
</dbReference>
<dbReference type="PANTHER" id="PTHR48258:SF12">
    <property type="entry name" value="TRANSPOSON PROTEIN, CACTA, EN_SPM SUB-CLASS"/>
    <property type="match status" value="1"/>
</dbReference>
<protein>
    <recommendedName>
        <fullName evidence="3">Transposase</fullName>
    </recommendedName>
</protein>
<dbReference type="InterPro" id="IPR004242">
    <property type="entry name" value="Transposase_21"/>
</dbReference>
<dbReference type="PANTHER" id="PTHR48258">
    <property type="entry name" value="DUF4218 DOMAIN-CONTAINING PROTEIN-RELATED"/>
    <property type="match status" value="1"/>
</dbReference>
<sequence>MNTNYSIWPVVLVPYNLTPWLCVKQPNFILSMIIPGPRTAGNNIDVYLQPLINELNELWSEGVDIFDSSKDEMFRMRTALMWTVSDFPGLDILSGWNTHTGLACPSCNFDVEPCRLRHSRKWCFIGHHRFLGRNHKFRMMRHRFDGNVEERTPPKKLSGSDILQQVKDINVIFGRQAELNDKRKINRKKSVGEGVTQQWRKKSIFFDLPYWEFNSLRHNLDVMHIEKNVFDNIIYSLLNDKEKSKDHVKARRDLQDMGIRSDLWPDENDEYRLGAFTIPKEKKLAFLKTLKNISVPDGYSSNISRCIYLDKKRIFGLKSHDCHILMEQLLPIAIRNVLPNQVVATLVELSSFFRHLCLKSLSLSDLEKLQNRIVETLCHLEMLFPPSFFTVMVHLTVHLVDEVIQGGPVHYRWMYFVERLLGHFKSLVGNKSQPEGSIAEGYIVEEALTLYSRYFEGIESRLNRPKRVNDEPNHNEASEVSTMFPQQGKPIGGSTIEPLTLLEKTQAHRCVLLNCAAVKPFIDEFRHHIRRSRGRRLSPTEIKRRVSKEFPDWFPKRIMNPDIADTISDDIKFLAQGPTQDARRFSAYNINGFKFRTLSREQGLKTQNSGVFLVSDTSCVASSADKNARQADLPYYGKLEDIIELNYYGRFKIVLFKCQWADTTRNRGFKIDVWKFNCVNFSKLIHTGDREDDDPYIEASQANMVYYVDDEIDKGWSVAVHLKPRDLFDMGEVDEEEIYENEPYRQQEFGQFFDVDYENIQIAIEEHMTE</sequence>
<accession>A0A1S4BCF9</accession>
<dbReference type="Proteomes" id="UP000790787">
    <property type="component" value="Chromosome 6"/>
</dbReference>
<dbReference type="Pfam" id="PF13960">
    <property type="entry name" value="DUF4218"/>
    <property type="match status" value="1"/>
</dbReference>
<dbReference type="STRING" id="4097.A0A1S4BCF9"/>
<dbReference type="PaxDb" id="4097-A0A1S4BCF9"/>
<keyword evidence="1" id="KW-1185">Reference proteome</keyword>
<dbReference type="KEGG" id="nta:107806861"/>
<gene>
    <name evidence="2" type="primary">LOC107806861</name>
</gene>